<name>C3XCW2_OXAFO</name>
<dbReference type="Pfam" id="PF14279">
    <property type="entry name" value="HNH_5"/>
    <property type="match status" value="1"/>
</dbReference>
<keyword evidence="3" id="KW-1185">Reference proteome</keyword>
<feature type="domain" description="HNH endonuclease 5" evidence="1">
    <location>
        <begin position="4"/>
        <end position="61"/>
    </location>
</feature>
<dbReference type="InterPro" id="IPR029471">
    <property type="entry name" value="HNH_5"/>
</dbReference>
<evidence type="ECO:0000313" key="2">
    <source>
        <dbReference type="EMBL" id="EEO31038.1"/>
    </source>
</evidence>
<protein>
    <recommendedName>
        <fullName evidence="1">HNH endonuclease 5 domain-containing protein</fullName>
    </recommendedName>
</protein>
<dbReference type="GeneID" id="77133914"/>
<reference evidence="2 3" key="1">
    <citation type="submission" date="2009-02" db="EMBL/GenBank/DDBJ databases">
        <title>The Genome Sequence of Oxalobacter formigenes OXCC13.</title>
        <authorList>
            <consortium name="The Broad Institute Genome Sequencing Platform"/>
            <person name="Ward D."/>
            <person name="Young S.K."/>
            <person name="Kodira C.D."/>
            <person name="Zeng Q."/>
            <person name="Koehrsen M."/>
            <person name="Alvarado L."/>
            <person name="Berlin A."/>
            <person name="Borenstein D."/>
            <person name="Chen Z."/>
            <person name="Engels R."/>
            <person name="Freedman E."/>
            <person name="Gellesch M."/>
            <person name="Goldberg J."/>
            <person name="Griggs A."/>
            <person name="Gujja S."/>
            <person name="Heiman D."/>
            <person name="Hepburn T."/>
            <person name="Howarth C."/>
            <person name="Jen D."/>
            <person name="Larson L."/>
            <person name="Lewis B."/>
            <person name="Mehta T."/>
            <person name="Park D."/>
            <person name="Pearson M."/>
            <person name="Roberts A."/>
            <person name="Saif S."/>
            <person name="Shea T."/>
            <person name="Shenoy N."/>
            <person name="Sisk P."/>
            <person name="Stolte C."/>
            <person name="Sykes S."/>
            <person name="Walk T."/>
            <person name="White J."/>
            <person name="Yandava C."/>
            <person name="Allison M.J."/>
            <person name="Lander E."/>
            <person name="Nusbaum C."/>
            <person name="Galagan J."/>
            <person name="Birren B."/>
        </authorList>
    </citation>
    <scope>NUCLEOTIDE SEQUENCE [LARGE SCALE GENOMIC DNA]</scope>
    <source>
        <strain evidence="2 3">OXCC13</strain>
    </source>
</reference>
<dbReference type="STRING" id="847.BRW83_0003"/>
<accession>C3XCW2</accession>
<dbReference type="Gene3D" id="1.10.30.50">
    <property type="match status" value="1"/>
</dbReference>
<evidence type="ECO:0000313" key="3">
    <source>
        <dbReference type="Proteomes" id="UP000005089"/>
    </source>
</evidence>
<evidence type="ECO:0000259" key="1">
    <source>
        <dbReference type="Pfam" id="PF14279"/>
    </source>
</evidence>
<dbReference type="InterPro" id="IPR003615">
    <property type="entry name" value="HNH_nuc"/>
</dbReference>
<gene>
    <name evidence="2" type="ORF">OFBG_02066</name>
</gene>
<dbReference type="HOGENOM" id="CLU_715377_0_0_4"/>
<dbReference type="EMBL" id="GG658170">
    <property type="protein sequence ID" value="EEO31038.1"/>
    <property type="molecule type" value="Genomic_DNA"/>
</dbReference>
<organism evidence="2 3">
    <name type="scientific">Oxalobacter formigenes OXCC13</name>
    <dbReference type="NCBI Taxonomy" id="556269"/>
    <lineage>
        <taxon>Bacteria</taxon>
        <taxon>Pseudomonadati</taxon>
        <taxon>Pseudomonadota</taxon>
        <taxon>Betaproteobacteria</taxon>
        <taxon>Burkholderiales</taxon>
        <taxon>Oxalobacteraceae</taxon>
        <taxon>Oxalobacter</taxon>
    </lineage>
</organism>
<proteinExistence type="predicted"/>
<dbReference type="CDD" id="cd00085">
    <property type="entry name" value="HNHc"/>
    <property type="match status" value="1"/>
</dbReference>
<dbReference type="Proteomes" id="UP000005089">
    <property type="component" value="Unassembled WGS sequence"/>
</dbReference>
<dbReference type="OrthoDB" id="2804463at2"/>
<sequence length="385" mass="44469">MKRCIYCRQEKDDDQFTLEHVIPQFLGGAYTPESFKIRDVCKNCNNNLGLFVDAGFEKNWLVSNNLRQAAYAFFDPENPTGLPLICMGNSDLVPPQLHEHEVCETWLGPLGEQIFWIRPHDERLFWYAGGNPRTAKKVESRAYFLFSERSLKNPLITWLAFRDAFEGRRVKKIMCTTVYGSNPEDIGFKRPDELDQLRIVFFNKACAGMQLRQNQIPFYTHFDFRFLAKLGIGISYALFGEKTLNTKYADELYKGLWHKEGDPQPQINGKTALFHKSDPIFQKLTGEENSVTIIIQPFPEGITLSLNLGTSLNWIIKFAELNNLSSKEIELIKDGYVILLFRQLKRGITMTLADYLAHKTGLKKHAELLEISSMFELHKDYFKNL</sequence>
<dbReference type="RefSeq" id="WP_005882728.1">
    <property type="nucleotide sequence ID" value="NZ_CP019430.1"/>
</dbReference>
<dbReference type="AlphaFoldDB" id="C3XCW2"/>